<dbReference type="InterPro" id="IPR022409">
    <property type="entry name" value="PKD/Chitinase_dom"/>
</dbReference>
<dbReference type="PROSITE" id="PS50093">
    <property type="entry name" value="PKD"/>
    <property type="match status" value="1"/>
</dbReference>
<sequence length="854" mass="92017">MESNPKAMILCQGITDTVAFSATGTCAGDFEFQVLNSSNSVIQAWSTNDQYISTNLTSETYFVETRCSTCPGVVIQDTFLVEIIQEPTITADTFICHGNTATVSATEFPNNNITWWDNETIGNQLIDSSSYTTPPLFEDDTIYMQVDGTASIQNSGSNAGSILITEAGLHGFSGGLSADYLEISNLYSSPVNTAGWSLAISNSYTNINLVNTSLWSFPNSFAPCTMISVTDVLNSPNYWGNNMFWNPSYPGWAAIIDDQGNLVDFVAWGWTLADLAGFAPTIAGNVITLGSEWSGISCDPACTNVGPIPYSLSRNGSTDTNTEADFVCQATSLDLVNPGLNCGWGSVYGTCTQEVIVHIDSLPFADTPDTTFINCISDVPAPDPSIITNVMDDYTASPTVSYVGEVSDGNTCPEILTRTYQVADSCNFVEIYHVIVINDTVAPVLEAAPADLTVACYSEIPTIGTLTWTDNCMGSGNVLGTEVSGGSACAEVYTRTWTITDSCGNSATQTQVITVNDTIAPIINFVPADLSIQCPSNLPPMATLPWTDNCGANGTISGVEVSDGQICPETITRTWTIADNCGNTRTEVQVIVLHDDIAPTASDLPSENVEALPLPDISLITDATDNCSTTPVVEWVGDDSDFGYCPENVVRTYSVTDDCGNVAFINQNFSIGDSMPNAAFTANPTVLDDLSNGWVQFQNQSTGASAYTWDFGDNSPYVYDTNTTHQYNIGLTTTYEVRLAATSDYGCTDSATIEILVVQGPLYFIPNAFTPNNDVNNQLFTPIFVAGFNPNDFNFQIYNQRGKLIFESFNPQIGWDGKYKGTECPEGTYVYRVEYGTDESSDPEVVTGHINLLR</sequence>
<dbReference type="CDD" id="cd00146">
    <property type="entry name" value="PKD"/>
    <property type="match status" value="1"/>
</dbReference>
<dbReference type="NCBIfam" id="TIGR04131">
    <property type="entry name" value="Bac_Flav_CTERM"/>
    <property type="match status" value="1"/>
</dbReference>
<reference evidence="2 3" key="1">
    <citation type="submission" date="2018-08" db="EMBL/GenBank/DDBJ databases">
        <title>The draft genome squence of Brumimicrobium sp. N62.</title>
        <authorList>
            <person name="Du Z.-J."/>
            <person name="Luo H.-R."/>
        </authorList>
    </citation>
    <scope>NUCLEOTIDE SEQUENCE [LARGE SCALE GENOMIC DNA]</scope>
    <source>
        <strain evidence="2 3">N62</strain>
    </source>
</reference>
<evidence type="ECO:0000259" key="1">
    <source>
        <dbReference type="PROSITE" id="PS50093"/>
    </source>
</evidence>
<dbReference type="Gene3D" id="2.60.40.10">
    <property type="entry name" value="Immunoglobulins"/>
    <property type="match status" value="1"/>
</dbReference>
<protein>
    <recommendedName>
        <fullName evidence="1">PKD domain-containing protein</fullName>
    </recommendedName>
</protein>
<dbReference type="InterPro" id="IPR013783">
    <property type="entry name" value="Ig-like_fold"/>
</dbReference>
<organism evidence="2 3">
    <name type="scientific">Brumimicrobium aurantiacum</name>
    <dbReference type="NCBI Taxonomy" id="1737063"/>
    <lineage>
        <taxon>Bacteria</taxon>
        <taxon>Pseudomonadati</taxon>
        <taxon>Bacteroidota</taxon>
        <taxon>Flavobacteriia</taxon>
        <taxon>Flavobacteriales</taxon>
        <taxon>Crocinitomicaceae</taxon>
        <taxon>Brumimicrobium</taxon>
    </lineage>
</organism>
<keyword evidence="3" id="KW-1185">Reference proteome</keyword>
<dbReference type="SMART" id="SM00089">
    <property type="entry name" value="PKD"/>
    <property type="match status" value="1"/>
</dbReference>
<dbReference type="Proteomes" id="UP000257127">
    <property type="component" value="Unassembled WGS sequence"/>
</dbReference>
<dbReference type="InterPro" id="IPR035986">
    <property type="entry name" value="PKD_dom_sf"/>
</dbReference>
<evidence type="ECO:0000313" key="3">
    <source>
        <dbReference type="Proteomes" id="UP000257127"/>
    </source>
</evidence>
<name>A0A3E1EZH9_9FLAO</name>
<proteinExistence type="predicted"/>
<dbReference type="EMBL" id="QURB01000002">
    <property type="protein sequence ID" value="RFC54970.1"/>
    <property type="molecule type" value="Genomic_DNA"/>
</dbReference>
<accession>A0A3E1EZH9</accession>
<dbReference type="SUPFAM" id="SSF49299">
    <property type="entry name" value="PKD domain"/>
    <property type="match status" value="1"/>
</dbReference>
<dbReference type="InterPro" id="IPR026341">
    <property type="entry name" value="T9SS_type_B"/>
</dbReference>
<dbReference type="InterPro" id="IPR000601">
    <property type="entry name" value="PKD_dom"/>
</dbReference>
<comment type="caution">
    <text evidence="2">The sequence shown here is derived from an EMBL/GenBank/DDBJ whole genome shotgun (WGS) entry which is preliminary data.</text>
</comment>
<gene>
    <name evidence="2" type="ORF">DXU93_03880</name>
</gene>
<dbReference type="Pfam" id="PF18911">
    <property type="entry name" value="PKD_4"/>
    <property type="match status" value="1"/>
</dbReference>
<dbReference type="InterPro" id="IPR057078">
    <property type="entry name" value="HYR-4C"/>
</dbReference>
<feature type="domain" description="PKD" evidence="1">
    <location>
        <begin position="699"/>
        <end position="762"/>
    </location>
</feature>
<dbReference type="Pfam" id="PF13585">
    <property type="entry name" value="CHU_C"/>
    <property type="match status" value="1"/>
</dbReference>
<evidence type="ECO:0000313" key="2">
    <source>
        <dbReference type="EMBL" id="RFC54970.1"/>
    </source>
</evidence>
<dbReference type="Pfam" id="PF23237">
    <property type="entry name" value="HYR_4C"/>
    <property type="match status" value="2"/>
</dbReference>
<dbReference type="Pfam" id="PF19081">
    <property type="entry name" value="Ig_7"/>
    <property type="match status" value="1"/>
</dbReference>
<dbReference type="InterPro" id="IPR044023">
    <property type="entry name" value="Ig_7"/>
</dbReference>
<dbReference type="AlphaFoldDB" id="A0A3E1EZH9"/>